<comment type="caution">
    <text evidence="1">The sequence shown here is derived from an EMBL/GenBank/DDBJ whole genome shotgun (WGS) entry which is preliminary data.</text>
</comment>
<evidence type="ECO:0000313" key="2">
    <source>
        <dbReference type="Proteomes" id="UP001241377"/>
    </source>
</evidence>
<gene>
    <name evidence="1" type="ORF">QFC19_005692</name>
</gene>
<proteinExistence type="predicted"/>
<evidence type="ECO:0000313" key="1">
    <source>
        <dbReference type="EMBL" id="KAJ9100159.1"/>
    </source>
</evidence>
<accession>A0ACC2VLY7</accession>
<name>A0ACC2VLY7_9TREE</name>
<dbReference type="Proteomes" id="UP001241377">
    <property type="component" value="Unassembled WGS sequence"/>
</dbReference>
<reference evidence="1" key="1">
    <citation type="submission" date="2023-04" db="EMBL/GenBank/DDBJ databases">
        <title>Draft Genome sequencing of Naganishia species isolated from polar environments using Oxford Nanopore Technology.</title>
        <authorList>
            <person name="Leo P."/>
            <person name="Venkateswaran K."/>
        </authorList>
    </citation>
    <scope>NUCLEOTIDE SEQUENCE</scope>
    <source>
        <strain evidence="1">MNA-CCFEE 5261</strain>
    </source>
</reference>
<protein>
    <submittedName>
        <fullName evidence="1">Uncharacterized protein</fullName>
    </submittedName>
</protein>
<sequence>MSSAPKKKVTKSRNGCITCKKRRIKCDETKPRCNNCVQKAIDCGGYATNFKWRSLNEKGNVKLEDEKSFLYKHLELASLQVTGKTIHDIKAEHDMIALGVNPRRGSQSPYVSDSNASESSKPLLKRSYSQSKVEESHNVPRMKNHPRSLSTNNADNVASISNFRKTAMERDRNDGLQSLVEVAVDEINMRSSPSLPSRELYHIQQRSPSAPSPNLNQVPFSPNLPVYSNKDVNSRGLVTRSPIERSENDFNINLTPSLSALINNAFRLGFEQDFADSSGKPPEIPLSPLNLNTDFRISSPDDSLYSGKQSHPTITFSPAPDNKIMNMSDPESPRNDLSSTEGNNLSSVSASPHQPSSLLRSSDQTQILFLYSEYTCTIMSIKNGPNENPWRNLIVPLATTYPCLFNSIASMTMFHLAGNQRDADASTTLRSRGFLYMKRCVLELASGLSKMNDEGMENTPELPADVALTACLNLAVSETWDTHIFSGIAHLKGAKSMIQKVLTLLKTQRNIVARDRKTLAGPLEVSKLIELKKKDLKKKLVMVDDDEWDDILNDKTPDMSGTLGISIPRSLQFLFNIWIYFEVLAQMTSYLNQDDKGLDLVATITDMLQESHRKKSKIMSIDGDTESVSMKSDSSQLSKGGPVEGSVASFDFFDNLESFGFYAEEVDPLLGCAQSLFLIIGKVANLISKVRKLQMRNGFRNGLLVITQATQLKQELVEWRPVISDNMVARSMVNDGEATGVKSTWDIASCIATAEAYRFASILYLHQAVPEIPCLTSHELAEKVFILLASIPTTSHTYTVHIFPLLVASCEALPGEERDWCVSRWALLSEKLWIGNVERALEVVKEVWKRKDAMTESKSTEVRVHGDGKVKNFTKHISGLMAAINDDQASDNHGRINGKLHWSTIMREWGWEVMLG</sequence>
<organism evidence="1 2">
    <name type="scientific">Naganishia cerealis</name>
    <dbReference type="NCBI Taxonomy" id="610337"/>
    <lineage>
        <taxon>Eukaryota</taxon>
        <taxon>Fungi</taxon>
        <taxon>Dikarya</taxon>
        <taxon>Basidiomycota</taxon>
        <taxon>Agaricomycotina</taxon>
        <taxon>Tremellomycetes</taxon>
        <taxon>Filobasidiales</taxon>
        <taxon>Filobasidiaceae</taxon>
        <taxon>Naganishia</taxon>
    </lineage>
</organism>
<dbReference type="EMBL" id="JASBWR010000065">
    <property type="protein sequence ID" value="KAJ9100159.1"/>
    <property type="molecule type" value="Genomic_DNA"/>
</dbReference>
<keyword evidence="2" id="KW-1185">Reference proteome</keyword>